<organism evidence="1">
    <name type="scientific">Oryza sativa subsp. japonica</name>
    <name type="common">Rice</name>
    <dbReference type="NCBI Taxonomy" id="39947"/>
    <lineage>
        <taxon>Eukaryota</taxon>
        <taxon>Viridiplantae</taxon>
        <taxon>Streptophyta</taxon>
        <taxon>Embryophyta</taxon>
        <taxon>Tracheophyta</taxon>
        <taxon>Spermatophyta</taxon>
        <taxon>Magnoliopsida</taxon>
        <taxon>Liliopsida</taxon>
        <taxon>Poales</taxon>
        <taxon>Poaceae</taxon>
        <taxon>BOP clade</taxon>
        <taxon>Oryzoideae</taxon>
        <taxon>Oryzeae</taxon>
        <taxon>Oryzinae</taxon>
        <taxon>Oryza</taxon>
        <taxon>Oryza sativa</taxon>
    </lineage>
</organism>
<protein>
    <submittedName>
        <fullName evidence="1">Uncharacterized protein</fullName>
    </submittedName>
</protein>
<proteinExistence type="predicted"/>
<reference evidence="1" key="1">
    <citation type="journal article" date="2005" name="PLoS Biol.">
        <title>The genomes of Oryza sativa: a history of duplications.</title>
        <authorList>
            <person name="Yu J."/>
            <person name="Wang J."/>
            <person name="Lin W."/>
            <person name="Li S."/>
            <person name="Li H."/>
            <person name="Zhou J."/>
            <person name="Ni P."/>
            <person name="Dong W."/>
            <person name="Hu S."/>
            <person name="Zeng C."/>
            <person name="Zhang J."/>
            <person name="Zhang Y."/>
            <person name="Li R."/>
            <person name="Xu Z."/>
            <person name="Li S."/>
            <person name="Li X."/>
            <person name="Zheng H."/>
            <person name="Cong L."/>
            <person name="Lin L."/>
            <person name="Yin J."/>
            <person name="Geng J."/>
            <person name="Li G."/>
            <person name="Shi J."/>
            <person name="Liu J."/>
            <person name="Lv H."/>
            <person name="Li J."/>
            <person name="Wang J."/>
            <person name="Deng Y."/>
            <person name="Ran L."/>
            <person name="Shi X."/>
            <person name="Wang X."/>
            <person name="Wu Q."/>
            <person name="Li C."/>
            <person name="Ren X."/>
            <person name="Wang J."/>
            <person name="Wang X."/>
            <person name="Li D."/>
            <person name="Liu D."/>
            <person name="Zhang X."/>
            <person name="Ji Z."/>
            <person name="Zhao W."/>
            <person name="Sun Y."/>
            <person name="Zhang Z."/>
            <person name="Bao J."/>
            <person name="Han Y."/>
            <person name="Dong L."/>
            <person name="Ji J."/>
            <person name="Chen P."/>
            <person name="Wu S."/>
            <person name="Liu J."/>
            <person name="Xiao Y."/>
            <person name="Bu D."/>
            <person name="Tan J."/>
            <person name="Yang L."/>
            <person name="Ye C."/>
            <person name="Zhang J."/>
            <person name="Xu J."/>
            <person name="Zhou Y."/>
            <person name="Yu Y."/>
            <person name="Zhang B."/>
            <person name="Zhuang S."/>
            <person name="Wei H."/>
            <person name="Liu B."/>
            <person name="Lei M."/>
            <person name="Yu H."/>
            <person name="Li Y."/>
            <person name="Xu H."/>
            <person name="Wei S."/>
            <person name="He X."/>
            <person name="Fang L."/>
            <person name="Zhang Z."/>
            <person name="Zhang Y."/>
            <person name="Huang X."/>
            <person name="Su Z."/>
            <person name="Tong W."/>
            <person name="Li J."/>
            <person name="Tong Z."/>
            <person name="Li S."/>
            <person name="Ye J."/>
            <person name="Wang L."/>
            <person name="Fang L."/>
            <person name="Lei T."/>
            <person name="Chen C."/>
            <person name="Chen H."/>
            <person name="Xu Z."/>
            <person name="Li H."/>
            <person name="Huang H."/>
            <person name="Zhang F."/>
            <person name="Xu H."/>
            <person name="Li N."/>
            <person name="Zhao C."/>
            <person name="Li S."/>
            <person name="Dong L."/>
            <person name="Huang Y."/>
            <person name="Li L."/>
            <person name="Xi Y."/>
            <person name="Qi Q."/>
            <person name="Li W."/>
            <person name="Zhang B."/>
            <person name="Hu W."/>
            <person name="Zhang Y."/>
            <person name="Tian X."/>
            <person name="Jiao Y."/>
            <person name="Liang X."/>
            <person name="Jin J."/>
            <person name="Gao L."/>
            <person name="Zheng W."/>
            <person name="Hao B."/>
            <person name="Liu S."/>
            <person name="Wang W."/>
            <person name="Yuan L."/>
            <person name="Cao M."/>
            <person name="McDermott J."/>
            <person name="Samudrala R."/>
            <person name="Wang J."/>
            <person name="Wong G.K."/>
            <person name="Yang H."/>
        </authorList>
    </citation>
    <scope>NUCLEOTIDE SEQUENCE [LARGE SCALE GENOMIC DNA]</scope>
</reference>
<accession>B9G2C7</accession>
<reference evidence="1" key="2">
    <citation type="submission" date="2008-12" db="EMBL/GenBank/DDBJ databases">
        <title>Improved gene annotation of the rice (Oryza sativa) genomes.</title>
        <authorList>
            <person name="Wang J."/>
            <person name="Li R."/>
            <person name="Fan W."/>
            <person name="Huang Q."/>
            <person name="Zhang J."/>
            <person name="Zhou Y."/>
            <person name="Hu Y."/>
            <person name="Zi S."/>
            <person name="Li J."/>
            <person name="Ni P."/>
            <person name="Zheng H."/>
            <person name="Zhang Y."/>
            <person name="Zhao M."/>
            <person name="Hao Q."/>
            <person name="McDermott J."/>
            <person name="Samudrala R."/>
            <person name="Kristiansen K."/>
            <person name="Wong G.K.-S."/>
        </authorList>
    </citation>
    <scope>NUCLEOTIDE SEQUENCE</scope>
</reference>
<dbReference type="Proteomes" id="UP000007752">
    <property type="component" value="Chromosome 9"/>
</dbReference>
<name>B9G2C7_ORYSJ</name>
<dbReference type="EMBL" id="CM000146">
    <property type="protein sequence ID" value="EEE69273.1"/>
    <property type="molecule type" value="Genomic_DNA"/>
</dbReference>
<sequence>MTRRSSGQIKVHIYLYGPLGRMPHIHHIQHSRDGVGVGSGAELEYVGSGAKLEYVRGSHEVVISESTNGIGGGVELESMPTVVMKNSSWLDSGSVPTAATKKPSVYRRCGVIETPMGMPSSWLLDGEVRIYEDNAGGGDKSVDSVAYA</sequence>
<dbReference type="AlphaFoldDB" id="B9G2C7"/>
<evidence type="ECO:0000313" key="1">
    <source>
        <dbReference type="EMBL" id="EEE69273.1"/>
    </source>
</evidence>
<gene>
    <name evidence="1" type="ORF">OsJ_28539</name>
</gene>